<dbReference type="GO" id="GO:0003735">
    <property type="term" value="F:structural constituent of ribosome"/>
    <property type="evidence" value="ECO:0007669"/>
    <property type="project" value="InterPro"/>
</dbReference>
<feature type="transmembrane region" description="Helical" evidence="3">
    <location>
        <begin position="21"/>
        <end position="44"/>
    </location>
</feature>
<evidence type="ECO:0008006" key="6">
    <source>
        <dbReference type="Google" id="ProtNLM"/>
    </source>
</evidence>
<evidence type="ECO:0000313" key="4">
    <source>
        <dbReference type="EnsemblPlants" id="Kaladp0059s0171.1.v1.1"/>
    </source>
</evidence>
<evidence type="ECO:0000256" key="1">
    <source>
        <dbReference type="ARBA" id="ARBA00003362"/>
    </source>
</evidence>
<comment type="function">
    <text evidence="1">Plays an important role in the elongation step of protein synthesis.</text>
</comment>
<evidence type="ECO:0000313" key="5">
    <source>
        <dbReference type="Proteomes" id="UP000594263"/>
    </source>
</evidence>
<reference evidence="4" key="1">
    <citation type="submission" date="2021-01" db="UniProtKB">
        <authorList>
            <consortium name="EnsemblPlants"/>
        </authorList>
    </citation>
    <scope>IDENTIFICATION</scope>
</reference>
<keyword evidence="3" id="KW-0472">Membrane</keyword>
<dbReference type="AlphaFoldDB" id="A0A7N0UC84"/>
<dbReference type="EnsemblPlants" id="Kaladp0059s0171.1.v1.1">
    <property type="protein sequence ID" value="Kaladp0059s0171.1.v1.1"/>
    <property type="gene ID" value="Kaladp0059s0171.v1.1"/>
</dbReference>
<dbReference type="PANTHER" id="PTHR21141">
    <property type="entry name" value="60S ACIDIC RIBOSOMAL PROTEIN FAMILY MEMBER"/>
    <property type="match status" value="1"/>
</dbReference>
<feature type="compositionally biased region" description="Basic and acidic residues" evidence="2">
    <location>
        <begin position="91"/>
        <end position="103"/>
    </location>
</feature>
<dbReference type="GO" id="GO:0022625">
    <property type="term" value="C:cytosolic large ribosomal subunit"/>
    <property type="evidence" value="ECO:0007669"/>
    <property type="project" value="InterPro"/>
</dbReference>
<feature type="region of interest" description="Disordered" evidence="2">
    <location>
        <begin position="89"/>
        <end position="115"/>
    </location>
</feature>
<keyword evidence="3" id="KW-0812">Transmembrane</keyword>
<dbReference type="Pfam" id="PF00428">
    <property type="entry name" value="Ribosomal_60s"/>
    <property type="match status" value="1"/>
</dbReference>
<dbReference type="Gramene" id="Kaladp0059s0171.1.v1.1">
    <property type="protein sequence ID" value="Kaladp0059s0171.1.v1.1"/>
    <property type="gene ID" value="Kaladp0059s0171.v1.1"/>
</dbReference>
<evidence type="ECO:0000256" key="2">
    <source>
        <dbReference type="SAM" id="MobiDB-lite"/>
    </source>
</evidence>
<dbReference type="PANTHER" id="PTHR21141:SF5">
    <property type="entry name" value="LARGE RIBOSOMAL SUBUNIT PROTEIN P2"/>
    <property type="match status" value="1"/>
</dbReference>
<accession>A0A7N0UC84</accession>
<dbReference type="GO" id="GO:0002182">
    <property type="term" value="P:cytoplasmic translational elongation"/>
    <property type="evidence" value="ECO:0007669"/>
    <property type="project" value="InterPro"/>
</dbReference>
<protein>
    <recommendedName>
        <fullName evidence="6">60S acidic ribosomal protein P2</fullName>
    </recommendedName>
</protein>
<organism evidence="4 5">
    <name type="scientific">Kalanchoe fedtschenkoi</name>
    <name type="common">Lavender scallops</name>
    <name type="synonym">South American air plant</name>
    <dbReference type="NCBI Taxonomy" id="63787"/>
    <lineage>
        <taxon>Eukaryota</taxon>
        <taxon>Viridiplantae</taxon>
        <taxon>Streptophyta</taxon>
        <taxon>Embryophyta</taxon>
        <taxon>Tracheophyta</taxon>
        <taxon>Spermatophyta</taxon>
        <taxon>Magnoliopsida</taxon>
        <taxon>eudicotyledons</taxon>
        <taxon>Gunneridae</taxon>
        <taxon>Pentapetalae</taxon>
        <taxon>Saxifragales</taxon>
        <taxon>Crassulaceae</taxon>
        <taxon>Kalanchoe</taxon>
    </lineage>
</organism>
<proteinExistence type="predicted"/>
<dbReference type="Proteomes" id="UP000594263">
    <property type="component" value="Unplaced"/>
</dbReference>
<keyword evidence="5" id="KW-1185">Reference proteome</keyword>
<name>A0A7N0UC84_KALFE</name>
<dbReference type="InterPro" id="IPR044076">
    <property type="entry name" value="Ribosomal_P2"/>
</dbReference>
<evidence type="ECO:0000256" key="3">
    <source>
        <dbReference type="SAM" id="Phobius"/>
    </source>
</evidence>
<keyword evidence="3" id="KW-1133">Transmembrane helix</keyword>
<sequence>MKKNIEKELEKRSKASHLWSILIVLNALFVASFSEIYSWLLFLLSEVKGKDVTEITASGREKLASVQSGGCSGAAVAAATGEVAPAQMAAESKKAEKAEGTKDSEDDYDSGFSLF</sequence>